<evidence type="ECO:0000313" key="1">
    <source>
        <dbReference type="EMBL" id="KAF9449221.1"/>
    </source>
</evidence>
<gene>
    <name evidence="1" type="ORF">P691DRAFT_812828</name>
</gene>
<comment type="caution">
    <text evidence="1">The sequence shown here is derived from an EMBL/GenBank/DDBJ whole genome shotgun (WGS) entry which is preliminary data.</text>
</comment>
<evidence type="ECO:0000313" key="2">
    <source>
        <dbReference type="Proteomes" id="UP000807342"/>
    </source>
</evidence>
<reference evidence="1" key="1">
    <citation type="submission" date="2020-11" db="EMBL/GenBank/DDBJ databases">
        <authorList>
            <consortium name="DOE Joint Genome Institute"/>
            <person name="Ahrendt S."/>
            <person name="Riley R."/>
            <person name="Andreopoulos W."/>
            <person name="Labutti K."/>
            <person name="Pangilinan J."/>
            <person name="Ruiz-Duenas F.J."/>
            <person name="Barrasa J.M."/>
            <person name="Sanchez-Garcia M."/>
            <person name="Camarero S."/>
            <person name="Miyauchi S."/>
            <person name="Serrano A."/>
            <person name="Linde D."/>
            <person name="Babiker R."/>
            <person name="Drula E."/>
            <person name="Ayuso-Fernandez I."/>
            <person name="Pacheco R."/>
            <person name="Padilla G."/>
            <person name="Ferreira P."/>
            <person name="Barriuso J."/>
            <person name="Kellner H."/>
            <person name="Castanera R."/>
            <person name="Alfaro M."/>
            <person name="Ramirez L."/>
            <person name="Pisabarro A.G."/>
            <person name="Kuo A."/>
            <person name="Tritt A."/>
            <person name="Lipzen A."/>
            <person name="He G."/>
            <person name="Yan M."/>
            <person name="Ng V."/>
            <person name="Cullen D."/>
            <person name="Martin F."/>
            <person name="Rosso M.-N."/>
            <person name="Henrissat B."/>
            <person name="Hibbett D."/>
            <person name="Martinez A.T."/>
            <person name="Grigoriev I.V."/>
        </authorList>
    </citation>
    <scope>NUCLEOTIDE SEQUENCE</scope>
    <source>
        <strain evidence="1">MF-IS2</strain>
    </source>
</reference>
<proteinExistence type="predicted"/>
<sequence>MAKGPSSWIADFQNLVLRPPNNRPLLLRYDPVLTPVLRELKHLQHRISSVTSNIVTITTVTALTMAMTTLATAEIMPIIPLPIAENIAPIVIQCQGF</sequence>
<dbReference type="AlphaFoldDB" id="A0A9P5XHA8"/>
<protein>
    <submittedName>
        <fullName evidence="1">Uncharacterized protein</fullName>
    </submittedName>
</protein>
<keyword evidence="2" id="KW-1185">Reference proteome</keyword>
<accession>A0A9P5XHA8</accession>
<dbReference type="EMBL" id="MU151137">
    <property type="protein sequence ID" value="KAF9449221.1"/>
    <property type="molecule type" value="Genomic_DNA"/>
</dbReference>
<organism evidence="1 2">
    <name type="scientific">Macrolepiota fuliginosa MF-IS2</name>
    <dbReference type="NCBI Taxonomy" id="1400762"/>
    <lineage>
        <taxon>Eukaryota</taxon>
        <taxon>Fungi</taxon>
        <taxon>Dikarya</taxon>
        <taxon>Basidiomycota</taxon>
        <taxon>Agaricomycotina</taxon>
        <taxon>Agaricomycetes</taxon>
        <taxon>Agaricomycetidae</taxon>
        <taxon>Agaricales</taxon>
        <taxon>Agaricineae</taxon>
        <taxon>Agaricaceae</taxon>
        <taxon>Macrolepiota</taxon>
    </lineage>
</organism>
<name>A0A9P5XHA8_9AGAR</name>
<dbReference type="Proteomes" id="UP000807342">
    <property type="component" value="Unassembled WGS sequence"/>
</dbReference>